<dbReference type="Proteomes" id="UP000005206">
    <property type="component" value="Chromosome 1"/>
</dbReference>
<keyword evidence="2" id="KW-1133">Transmembrane helix</keyword>
<evidence type="ECO:0000313" key="3">
    <source>
        <dbReference type="EMBL" id="EEU48425.1"/>
    </source>
</evidence>
<dbReference type="InParanoid" id="C7YKB7"/>
<feature type="region of interest" description="Disordered" evidence="1">
    <location>
        <begin position="126"/>
        <end position="162"/>
    </location>
</feature>
<gene>
    <name evidence="3" type="ORF">NECHADRAFT_74552</name>
</gene>
<keyword evidence="4" id="KW-1185">Reference proteome</keyword>
<dbReference type="AlphaFoldDB" id="C7YKB7"/>
<reference evidence="3 4" key="1">
    <citation type="journal article" date="2009" name="PLoS Genet.">
        <title>The genome of Nectria haematococca: contribution of supernumerary chromosomes to gene expansion.</title>
        <authorList>
            <person name="Coleman J.J."/>
            <person name="Rounsley S.D."/>
            <person name="Rodriguez-Carres M."/>
            <person name="Kuo A."/>
            <person name="Wasmann C.C."/>
            <person name="Grimwood J."/>
            <person name="Schmutz J."/>
            <person name="Taga M."/>
            <person name="White G.J."/>
            <person name="Zhou S."/>
            <person name="Schwartz D.C."/>
            <person name="Freitag M."/>
            <person name="Ma L.J."/>
            <person name="Danchin E.G."/>
            <person name="Henrissat B."/>
            <person name="Coutinho P.M."/>
            <person name="Nelson D.R."/>
            <person name="Straney D."/>
            <person name="Napoli C.A."/>
            <person name="Barker B.M."/>
            <person name="Gribskov M."/>
            <person name="Rep M."/>
            <person name="Kroken S."/>
            <person name="Molnar I."/>
            <person name="Rensing C."/>
            <person name="Kennell J.C."/>
            <person name="Zamora J."/>
            <person name="Farman M.L."/>
            <person name="Selker E.U."/>
            <person name="Salamov A."/>
            <person name="Shapiro H."/>
            <person name="Pangilinan J."/>
            <person name="Lindquist E."/>
            <person name="Lamers C."/>
            <person name="Grigoriev I.V."/>
            <person name="Geiser D.M."/>
            <person name="Covert S.F."/>
            <person name="Temporini E."/>
            <person name="Vanetten H.D."/>
        </authorList>
    </citation>
    <scope>NUCLEOTIDE SEQUENCE [LARGE SCALE GENOMIC DNA]</scope>
    <source>
        <strain evidence="4">ATCC MYA-4622 / CBS 123669 / FGSC 9596 / NRRL 45880 / 77-13-4</strain>
    </source>
</reference>
<dbReference type="EMBL" id="GG698896">
    <property type="protein sequence ID" value="EEU48425.1"/>
    <property type="molecule type" value="Genomic_DNA"/>
</dbReference>
<keyword evidence="2" id="KW-0472">Membrane</keyword>
<dbReference type="HOGENOM" id="CLU_1069948_0_0_1"/>
<dbReference type="GeneID" id="9676754"/>
<sequence length="260" mass="29139">MKTSGCLEVQLFFRVIFVEWVIRSWLVEFVLLEAGCLGVRRFDIDYHGLRSELYHMVLFYALVAVIKCLIGTVIFIKGCGFHDIRVLRNIVFDWVYAKYEGKQGNEQPATSVFGSGIKNTAKSNRVSRNFNDTPIPFDTQRGQNGASGNKRGQDDTCDSDEDDDFSRLIKVRAVANEAAAAARERRFPEGTVIIEDSVEEDGKVYQVFWLISADQAILFGDETCAAALSIGLKQVREGARKYLSLSDAARRLLVATLGFE</sequence>
<dbReference type="OrthoDB" id="10552645at2759"/>
<accession>C7YKB7</accession>
<protein>
    <submittedName>
        <fullName evidence="3">Uncharacterized protein</fullName>
    </submittedName>
</protein>
<evidence type="ECO:0000313" key="4">
    <source>
        <dbReference type="Proteomes" id="UP000005206"/>
    </source>
</evidence>
<feature type="transmembrane region" description="Helical" evidence="2">
    <location>
        <begin position="12"/>
        <end position="32"/>
    </location>
</feature>
<evidence type="ECO:0000256" key="1">
    <source>
        <dbReference type="SAM" id="MobiDB-lite"/>
    </source>
</evidence>
<feature type="transmembrane region" description="Helical" evidence="2">
    <location>
        <begin position="53"/>
        <end position="76"/>
    </location>
</feature>
<name>C7YKB7_FUSV7</name>
<evidence type="ECO:0000256" key="2">
    <source>
        <dbReference type="SAM" id="Phobius"/>
    </source>
</evidence>
<organism evidence="3 4">
    <name type="scientific">Fusarium vanettenii (strain ATCC MYA-4622 / CBS 123669 / FGSC 9596 / NRRL 45880 / 77-13-4)</name>
    <name type="common">Fusarium solani subsp. pisi</name>
    <dbReference type="NCBI Taxonomy" id="660122"/>
    <lineage>
        <taxon>Eukaryota</taxon>
        <taxon>Fungi</taxon>
        <taxon>Dikarya</taxon>
        <taxon>Ascomycota</taxon>
        <taxon>Pezizomycotina</taxon>
        <taxon>Sordariomycetes</taxon>
        <taxon>Hypocreomycetidae</taxon>
        <taxon>Hypocreales</taxon>
        <taxon>Nectriaceae</taxon>
        <taxon>Fusarium</taxon>
        <taxon>Fusarium solani species complex</taxon>
        <taxon>Fusarium vanettenii</taxon>
    </lineage>
</organism>
<keyword evidence="2" id="KW-0812">Transmembrane</keyword>
<proteinExistence type="predicted"/>
<dbReference type="VEuPathDB" id="FungiDB:NECHADRAFT_74552"/>
<dbReference type="KEGG" id="nhe:NECHADRAFT_74552"/>
<dbReference type="RefSeq" id="XP_003054138.1">
    <property type="nucleotide sequence ID" value="XM_003054092.1"/>
</dbReference>